<dbReference type="Proteomes" id="UP000245020">
    <property type="component" value="Unassembled WGS sequence"/>
</dbReference>
<dbReference type="EMBL" id="QEWQ01000004">
    <property type="protein sequence ID" value="PWD80820.1"/>
    <property type="molecule type" value="Genomic_DNA"/>
</dbReference>
<dbReference type="AlphaFoldDB" id="A0A2U2ADU0"/>
<keyword evidence="3" id="KW-1185">Reference proteome</keyword>
<comment type="caution">
    <text evidence="2">The sequence shown here is derived from an EMBL/GenBank/DDBJ whole genome shotgun (WGS) entry which is preliminary data.</text>
</comment>
<reference evidence="3" key="1">
    <citation type="submission" date="2018-05" db="EMBL/GenBank/DDBJ databases">
        <title>Ignatzschineria dubaiensis sp. nov., isolated from necrotic foot tissues of dromedaries (Camelus dromedarius) and associated maggots in Dubai, United Arab Emirates.</title>
        <authorList>
            <person name="Tsang C.C."/>
            <person name="Tang J.Y.M."/>
            <person name="Fong J.Y.H."/>
            <person name="Kinne J."/>
            <person name="Lee H.H."/>
            <person name="Joseph M."/>
            <person name="Jose S."/>
            <person name="Schuster R.K."/>
            <person name="Tang Y."/>
            <person name="Sivakumar S."/>
            <person name="Chen J.H.K."/>
            <person name="Teng J.L.L."/>
            <person name="Lau S.K.P."/>
            <person name="Wernery U."/>
            <person name="Woo P.C.Y."/>
        </authorList>
    </citation>
    <scope>NUCLEOTIDE SEQUENCE [LARGE SCALE GENOMIC DNA]</scope>
    <source>
        <strain evidence="3">KCTC 22644</strain>
    </source>
</reference>
<dbReference type="OrthoDB" id="8606883at2"/>
<comment type="similarity">
    <text evidence="1">Belongs to the SlyX family.</text>
</comment>
<dbReference type="Gene3D" id="1.20.5.300">
    <property type="match status" value="1"/>
</dbReference>
<gene>
    <name evidence="1" type="primary">slyX</name>
    <name evidence="2" type="ORF">DC083_06860</name>
</gene>
<proteinExistence type="inferred from homology"/>
<dbReference type="InterPro" id="IPR007236">
    <property type="entry name" value="SlyX"/>
</dbReference>
<name>A0A2U2ADU0_9GAMM</name>
<evidence type="ECO:0000313" key="3">
    <source>
        <dbReference type="Proteomes" id="UP000245020"/>
    </source>
</evidence>
<dbReference type="Pfam" id="PF04102">
    <property type="entry name" value="SlyX"/>
    <property type="match status" value="1"/>
</dbReference>
<accession>A0A2U2ADU0</accession>
<sequence>MNHDELIASLKQLTDRVTELESREAFHEYTVEVLNETVIAQQETIDRLVRISQQLINKMKELPSNDEKPWSIEEEVPPHY</sequence>
<dbReference type="RefSeq" id="WP_051395998.1">
    <property type="nucleotide sequence ID" value="NZ_BMYA01000002.1"/>
</dbReference>
<protein>
    <recommendedName>
        <fullName evidence="1">Protein SlyX homolog</fullName>
    </recommendedName>
</protein>
<dbReference type="PANTHER" id="PTHR36508">
    <property type="entry name" value="PROTEIN SLYX"/>
    <property type="match status" value="1"/>
</dbReference>
<organism evidence="2 3">
    <name type="scientific">Ignatzschineria ureiclastica</name>
    <dbReference type="NCBI Taxonomy" id="472582"/>
    <lineage>
        <taxon>Bacteria</taxon>
        <taxon>Pseudomonadati</taxon>
        <taxon>Pseudomonadota</taxon>
        <taxon>Gammaproteobacteria</taxon>
        <taxon>Cardiobacteriales</taxon>
        <taxon>Ignatzschineriaceae</taxon>
        <taxon>Ignatzschineria</taxon>
    </lineage>
</organism>
<dbReference type="PANTHER" id="PTHR36508:SF1">
    <property type="entry name" value="PROTEIN SLYX"/>
    <property type="match status" value="1"/>
</dbReference>
<dbReference type="HAMAP" id="MF_00715">
    <property type="entry name" value="SlyX"/>
    <property type="match status" value="1"/>
</dbReference>
<evidence type="ECO:0000313" key="2">
    <source>
        <dbReference type="EMBL" id="PWD80820.1"/>
    </source>
</evidence>
<evidence type="ECO:0000256" key="1">
    <source>
        <dbReference type="HAMAP-Rule" id="MF_00715"/>
    </source>
</evidence>